<evidence type="ECO:0000256" key="1">
    <source>
        <dbReference type="SAM" id="MobiDB-lite"/>
    </source>
</evidence>
<sequence length="76" mass="9241">MLEPHMILAILSLQKTCERPSGRKEEDAFYQRYREPIYRRFYQRWIRLSKRLLGHRQPREAALTSDHPVPAFEPCR</sequence>
<accession>A0ABX5P0I1</accession>
<comment type="caution">
    <text evidence="2">The sequence shown here is derived from an EMBL/GenBank/DDBJ whole genome shotgun (WGS) entry which is preliminary data.</text>
</comment>
<organism evidence="2 3">
    <name type="scientific">Rhizobium wuzhouense</name>
    <dbReference type="NCBI Taxonomy" id="1986026"/>
    <lineage>
        <taxon>Bacteria</taxon>
        <taxon>Pseudomonadati</taxon>
        <taxon>Pseudomonadota</taxon>
        <taxon>Alphaproteobacteria</taxon>
        <taxon>Hyphomicrobiales</taxon>
        <taxon>Rhizobiaceae</taxon>
        <taxon>Rhizobium/Agrobacterium group</taxon>
        <taxon>Rhizobium</taxon>
    </lineage>
</organism>
<proteinExistence type="predicted"/>
<evidence type="ECO:0000313" key="2">
    <source>
        <dbReference type="EMBL" id="PYB77476.1"/>
    </source>
</evidence>
<feature type="region of interest" description="Disordered" evidence="1">
    <location>
        <begin position="57"/>
        <end position="76"/>
    </location>
</feature>
<protein>
    <submittedName>
        <fullName evidence="2">Uncharacterized protein</fullName>
    </submittedName>
</protein>
<evidence type="ECO:0000313" key="3">
    <source>
        <dbReference type="Proteomes" id="UP000247536"/>
    </source>
</evidence>
<dbReference type="EMBL" id="QJRY01000001">
    <property type="protein sequence ID" value="PYB77476.1"/>
    <property type="molecule type" value="Genomic_DNA"/>
</dbReference>
<keyword evidence="3" id="KW-1185">Reference proteome</keyword>
<reference evidence="2 3" key="1">
    <citation type="submission" date="2018-06" db="EMBL/GenBank/DDBJ databases">
        <title>Rhizobium wuzhouense sp. nov., isolated from roots of Oryza officinalis.</title>
        <authorList>
            <person name="Yuan T."/>
        </authorList>
    </citation>
    <scope>NUCLEOTIDE SEQUENCE [LARGE SCALE GENOMIC DNA]</scope>
    <source>
        <strain evidence="2 3">W44</strain>
    </source>
</reference>
<gene>
    <name evidence="2" type="ORF">DMY87_03725</name>
</gene>
<name>A0ABX5P0I1_9HYPH</name>
<dbReference type="Proteomes" id="UP000247536">
    <property type="component" value="Unassembled WGS sequence"/>
</dbReference>